<dbReference type="STRING" id="1379870.SD10_08605"/>
<keyword evidence="1" id="KW-1133">Transmembrane helix</keyword>
<dbReference type="EMBL" id="CP010429">
    <property type="protein sequence ID" value="AKD54953.1"/>
    <property type="molecule type" value="Genomic_DNA"/>
</dbReference>
<protein>
    <submittedName>
        <fullName evidence="2">Uncharacterized protein</fullName>
    </submittedName>
</protein>
<evidence type="ECO:0000313" key="2">
    <source>
        <dbReference type="EMBL" id="AKD54953.1"/>
    </source>
</evidence>
<dbReference type="RefSeq" id="WP_046573433.1">
    <property type="nucleotide sequence ID" value="NZ_CP010429.1"/>
</dbReference>
<gene>
    <name evidence="2" type="ORF">SD10_08605</name>
</gene>
<evidence type="ECO:0000313" key="3">
    <source>
        <dbReference type="Proteomes" id="UP000033054"/>
    </source>
</evidence>
<dbReference type="OrthoDB" id="955526at2"/>
<reference evidence="2 3" key="1">
    <citation type="journal article" date="2014" name="Curr. Microbiol.">
        <title>Spirosoma radiotolerans sp. nov., a gamma-radiation-resistant bacterium isolated from gamma ray-irradiated soil.</title>
        <authorList>
            <person name="Lee J.J."/>
            <person name="Srinivasan S."/>
            <person name="Lim S."/>
            <person name="Joe M."/>
            <person name="Im S."/>
            <person name="Bae S.I."/>
            <person name="Park K.R."/>
            <person name="Han J.H."/>
            <person name="Park S.H."/>
            <person name="Joo B.M."/>
            <person name="Park S.J."/>
            <person name="Kim M.K."/>
        </authorList>
    </citation>
    <scope>NUCLEOTIDE SEQUENCE [LARGE SCALE GENOMIC DNA]</scope>
    <source>
        <strain evidence="2 3">DG5A</strain>
    </source>
</reference>
<keyword evidence="1" id="KW-0812">Transmembrane</keyword>
<evidence type="ECO:0000256" key="1">
    <source>
        <dbReference type="SAM" id="Phobius"/>
    </source>
</evidence>
<dbReference type="AlphaFoldDB" id="A0A0E3ZU44"/>
<accession>A0A0E3ZU44</accession>
<proteinExistence type="predicted"/>
<keyword evidence="3" id="KW-1185">Reference proteome</keyword>
<organism evidence="2 3">
    <name type="scientific">Spirosoma radiotolerans</name>
    <dbReference type="NCBI Taxonomy" id="1379870"/>
    <lineage>
        <taxon>Bacteria</taxon>
        <taxon>Pseudomonadati</taxon>
        <taxon>Bacteroidota</taxon>
        <taxon>Cytophagia</taxon>
        <taxon>Cytophagales</taxon>
        <taxon>Cytophagaceae</taxon>
        <taxon>Spirosoma</taxon>
    </lineage>
</organism>
<dbReference type="KEGG" id="srd:SD10_08605"/>
<feature type="transmembrane region" description="Helical" evidence="1">
    <location>
        <begin position="6"/>
        <end position="27"/>
    </location>
</feature>
<name>A0A0E3ZU44_9BACT</name>
<dbReference type="PATRIC" id="fig|1379870.5.peg.1881"/>
<dbReference type="HOGENOM" id="CLU_1474294_0_0_10"/>
<dbReference type="Proteomes" id="UP000033054">
    <property type="component" value="Chromosome"/>
</dbReference>
<sequence length="183" mass="21166">MSIGRISVVRTLVVTAILALTGLYGYYYARAFLAKWAFAHQSYVASDKLVRIVMPKAELSHTTDFLVTENEFEWMGQMVDVLYREVRSDTVYVYGFRDEEETELKRQAPWLYEETAHVGQTPGARSGSQRKYIKWRPFFDLPAPTTFCQLVLPAIRDLRPIFQYCSRRAARPYLDVLSPPPNV</sequence>
<keyword evidence="1" id="KW-0472">Membrane</keyword>